<evidence type="ECO:0000313" key="1">
    <source>
        <dbReference type="EMBL" id="CAI9615943.1"/>
    </source>
</evidence>
<dbReference type="EMBL" id="CATNWA010019955">
    <property type="protein sequence ID" value="CAI9615943.1"/>
    <property type="molecule type" value="Genomic_DNA"/>
</dbReference>
<name>A0ABN9H2I2_9NEOB</name>
<feature type="non-terminal residue" evidence="1">
    <location>
        <position position="1"/>
    </location>
</feature>
<reference evidence="1" key="1">
    <citation type="submission" date="2023-05" db="EMBL/GenBank/DDBJ databases">
        <authorList>
            <person name="Stuckert A."/>
        </authorList>
    </citation>
    <scope>NUCLEOTIDE SEQUENCE</scope>
</reference>
<accession>A0ABN9H2I2</accession>
<keyword evidence="2" id="KW-1185">Reference proteome</keyword>
<gene>
    <name evidence="1" type="ORF">SPARVUS_LOCUS15308534</name>
</gene>
<comment type="caution">
    <text evidence="1">The sequence shown here is derived from an EMBL/GenBank/DDBJ whole genome shotgun (WGS) entry which is preliminary data.</text>
</comment>
<protein>
    <submittedName>
        <fullName evidence="1">Uncharacterized protein</fullName>
    </submittedName>
</protein>
<proteinExistence type="predicted"/>
<evidence type="ECO:0000313" key="2">
    <source>
        <dbReference type="Proteomes" id="UP001162483"/>
    </source>
</evidence>
<dbReference type="Proteomes" id="UP001162483">
    <property type="component" value="Unassembled WGS sequence"/>
</dbReference>
<sequence length="81" mass="8795">YYSKSVSLHSASFLQKLLEGVQSSVLVLASTLKPYRGHQVVDCLYLPSVCEQGRTGHWGTLALPEGPGSVGGPMRCPWYLS</sequence>
<organism evidence="1 2">
    <name type="scientific">Staurois parvus</name>
    <dbReference type="NCBI Taxonomy" id="386267"/>
    <lineage>
        <taxon>Eukaryota</taxon>
        <taxon>Metazoa</taxon>
        <taxon>Chordata</taxon>
        <taxon>Craniata</taxon>
        <taxon>Vertebrata</taxon>
        <taxon>Euteleostomi</taxon>
        <taxon>Amphibia</taxon>
        <taxon>Batrachia</taxon>
        <taxon>Anura</taxon>
        <taxon>Neobatrachia</taxon>
        <taxon>Ranoidea</taxon>
        <taxon>Ranidae</taxon>
        <taxon>Staurois</taxon>
    </lineage>
</organism>